<dbReference type="KEGG" id="cspu:CGC55_09880"/>
<dbReference type="RefSeq" id="WP_002679497.1">
    <property type="nucleotide sequence ID" value="NZ_CAUOZK010000022.1"/>
</dbReference>
<name>A0A250FL51_CAPSP</name>
<dbReference type="Proteomes" id="UP000249902">
    <property type="component" value="Unassembled WGS sequence"/>
</dbReference>
<dbReference type="EMBL" id="CP022383">
    <property type="protein sequence ID" value="ATA80093.1"/>
    <property type="molecule type" value="Genomic_DNA"/>
</dbReference>
<dbReference type="AlphaFoldDB" id="A0A250FL51"/>
<evidence type="ECO:0000313" key="3">
    <source>
        <dbReference type="EMBL" id="SQA75411.1"/>
    </source>
</evidence>
<dbReference type="STRING" id="553177.CAPSP0001_0532"/>
<protein>
    <submittedName>
        <fullName evidence="1">Uncharacterized protein</fullName>
    </submittedName>
</protein>
<organism evidence="1 5">
    <name type="scientific">Capnocytophaga sputigena</name>
    <dbReference type="NCBI Taxonomy" id="1019"/>
    <lineage>
        <taxon>Bacteria</taxon>
        <taxon>Pseudomonadati</taxon>
        <taxon>Bacteroidota</taxon>
        <taxon>Flavobacteriia</taxon>
        <taxon>Flavobacteriales</taxon>
        <taxon>Flavobacteriaceae</taxon>
        <taxon>Capnocytophaga</taxon>
    </lineage>
</organism>
<gene>
    <name evidence="2" type="ORF">CGC55_09880</name>
    <name evidence="1" type="ORF">CGC59_10560</name>
    <name evidence="3" type="ORF">NCTC11653_01316</name>
</gene>
<dbReference type="Proteomes" id="UP000217334">
    <property type="component" value="Chromosome"/>
</dbReference>
<evidence type="ECO:0000313" key="6">
    <source>
        <dbReference type="Proteomes" id="UP000249902"/>
    </source>
</evidence>
<proteinExistence type="predicted"/>
<sequence>MRKILIYTIFLFPFIACHLKEEEPSKPKEEITDKNDPFQEFKKELGIPQEVEIQGQESGYPDPENTYTIGKYKNTFYFYLIRNKKIIAQHQETLPEKVIIDGRNFNTEELKLNFYRDNEVRVGRIVAQQPLVEPQGFREDKDRYYHKKFVFSNDKIYEVSLEKLYGISKEGDLGFFVQIYSRTDRPRLAYNKEWQLLGKVAGWGQSNYWENDTFYAIKNKNTLTLFRMNNKQVIAKYTYILPFSDEDVVPIIEAREKFEIFFEDNEGNKKTYSLKFENDKIIPNT</sequence>
<dbReference type="EMBL" id="UAVP01000008">
    <property type="protein sequence ID" value="SQA75411.1"/>
    <property type="molecule type" value="Genomic_DNA"/>
</dbReference>
<keyword evidence="4" id="KW-1185">Reference proteome</keyword>
<evidence type="ECO:0000313" key="4">
    <source>
        <dbReference type="Proteomes" id="UP000217301"/>
    </source>
</evidence>
<reference evidence="3 6" key="3">
    <citation type="submission" date="2018-06" db="EMBL/GenBank/DDBJ databases">
        <authorList>
            <consortium name="Pathogen Informatics"/>
            <person name="Doyle S."/>
        </authorList>
    </citation>
    <scope>NUCLEOTIDE SEQUENCE [LARGE SCALE GENOMIC DNA]</scope>
    <source>
        <strain evidence="3 6">NCTC11653</strain>
    </source>
</reference>
<reference evidence="4 5" key="2">
    <citation type="submission" date="2017-06" db="EMBL/GenBank/DDBJ databases">
        <title>Capnocytophaga spp. assemblies.</title>
        <authorList>
            <person name="Gulvik C.A."/>
        </authorList>
    </citation>
    <scope>NUCLEOTIDE SEQUENCE [LARGE SCALE GENOMIC DNA]</scope>
    <source>
        <strain evidence="5">H4486</strain>
        <strain evidence="4">KC1668</strain>
    </source>
</reference>
<dbReference type="OrthoDB" id="1152714at2"/>
<reference evidence="1" key="1">
    <citation type="journal article" date="2017" name="Genome Announc.">
        <title>Twelve Complete Reference Genomes of Clinical Isolates in the Capnocytophaga Genus.</title>
        <authorList>
            <person name="Villarma A."/>
            <person name="Gulvik C.A."/>
            <person name="Rowe L.A."/>
            <person name="Sheth M."/>
            <person name="Juieng P."/>
            <person name="Nicholson A.C."/>
            <person name="Loparev V.N."/>
            <person name="McQuiston J.R."/>
        </authorList>
    </citation>
    <scope>NUCLEOTIDE SEQUENCE</scope>
    <source>
        <strain evidence="1">H4486</strain>
        <strain evidence="2">KC1668</strain>
    </source>
</reference>
<evidence type="ECO:0000313" key="5">
    <source>
        <dbReference type="Proteomes" id="UP000217334"/>
    </source>
</evidence>
<dbReference type="eggNOG" id="ENOG50311UP">
    <property type="taxonomic scope" value="Bacteria"/>
</dbReference>
<evidence type="ECO:0000313" key="2">
    <source>
        <dbReference type="EMBL" id="ATA84798.1"/>
    </source>
</evidence>
<evidence type="ECO:0000313" key="1">
    <source>
        <dbReference type="EMBL" id="ATA80093.1"/>
    </source>
</evidence>
<accession>A0A250FL51</accession>
<dbReference type="GeneID" id="78162975"/>
<dbReference type="EMBL" id="CP022385">
    <property type="protein sequence ID" value="ATA84798.1"/>
    <property type="molecule type" value="Genomic_DNA"/>
</dbReference>
<dbReference type="Proteomes" id="UP000217301">
    <property type="component" value="Chromosome"/>
</dbReference>